<evidence type="ECO:0000313" key="2">
    <source>
        <dbReference type="EMBL" id="CCE85599.1"/>
    </source>
</evidence>
<accession>G8Y4I1</accession>
<evidence type="ECO:0000313" key="3">
    <source>
        <dbReference type="Proteomes" id="UP000005222"/>
    </source>
</evidence>
<dbReference type="HOGENOM" id="CLU_2278477_0_0_1"/>
<sequence>MSFILTYILYKLPLLVTLKISYKQMENNCKIGSAKVTNYFSLGAYCSKPRPSVLNSPSSQLCDFCTFSDKGRRQISETSVPLLQKKVVHIARYDSIHTFRVM</sequence>
<organism evidence="2 3">
    <name type="scientific">Pichia sorbitophila (strain ATCC MYA-4447 / BCRC 22081 / CBS 7064 / NBRC 10061 / NRRL Y-12695)</name>
    <name type="common">Hybrid yeast</name>
    <dbReference type="NCBI Taxonomy" id="559304"/>
    <lineage>
        <taxon>Eukaryota</taxon>
        <taxon>Fungi</taxon>
        <taxon>Dikarya</taxon>
        <taxon>Ascomycota</taxon>
        <taxon>Saccharomycotina</taxon>
        <taxon>Pichiomycetes</taxon>
        <taxon>Debaryomycetaceae</taxon>
        <taxon>Millerozyma</taxon>
    </lineage>
</organism>
<proteinExistence type="predicted"/>
<keyword evidence="1" id="KW-0732">Signal</keyword>
<evidence type="ECO:0000256" key="1">
    <source>
        <dbReference type="SAM" id="SignalP"/>
    </source>
</evidence>
<dbReference type="AlphaFoldDB" id="G8Y4I1"/>
<dbReference type="Proteomes" id="UP000005222">
    <property type="component" value="Chromosome M"/>
</dbReference>
<feature type="signal peptide" evidence="1">
    <location>
        <begin position="1"/>
        <end position="17"/>
    </location>
</feature>
<dbReference type="EMBL" id="FO082047">
    <property type="protein sequence ID" value="CCE85599.1"/>
    <property type="molecule type" value="Genomic_DNA"/>
</dbReference>
<keyword evidence="3" id="KW-1185">Reference proteome</keyword>
<name>G8Y4I1_PICSO</name>
<gene>
    <name evidence="2" type="primary">Piso0_005213</name>
    <name evidence="2" type="ORF">GNLVRS01_PISO0M09934g</name>
</gene>
<protein>
    <submittedName>
        <fullName evidence="2">Piso0_005213 protein</fullName>
    </submittedName>
</protein>
<reference evidence="2 3" key="1">
    <citation type="journal article" date="2012" name="G3 (Bethesda)">
        <title>Pichia sorbitophila, an interspecies yeast hybrid reveals early steps of genome resolution following polyploidization.</title>
        <authorList>
            <person name="Leh Louis V."/>
            <person name="Despons L."/>
            <person name="Friedrich A."/>
            <person name="Martin T."/>
            <person name="Durrens P."/>
            <person name="Casaregola S."/>
            <person name="Neuveglise C."/>
            <person name="Fairhead C."/>
            <person name="Marck C."/>
            <person name="Cruz J.A."/>
            <person name="Straub M.L."/>
            <person name="Kugler V."/>
            <person name="Sacerdot C."/>
            <person name="Uzunov Z."/>
            <person name="Thierry A."/>
            <person name="Weiss S."/>
            <person name="Bleykasten C."/>
            <person name="De Montigny J."/>
            <person name="Jacques N."/>
            <person name="Jung P."/>
            <person name="Lemaire M."/>
            <person name="Mallet S."/>
            <person name="Morel G."/>
            <person name="Richard G.F."/>
            <person name="Sarkar A."/>
            <person name="Savel G."/>
            <person name="Schacherer J."/>
            <person name="Seret M.L."/>
            <person name="Talla E."/>
            <person name="Samson G."/>
            <person name="Jubin C."/>
            <person name="Poulain J."/>
            <person name="Vacherie B."/>
            <person name="Barbe V."/>
            <person name="Pelletier E."/>
            <person name="Sherman D.J."/>
            <person name="Westhof E."/>
            <person name="Weissenbach J."/>
            <person name="Baret P.V."/>
            <person name="Wincker P."/>
            <person name="Gaillardin C."/>
            <person name="Dujon B."/>
            <person name="Souciet J.L."/>
        </authorList>
    </citation>
    <scope>NUCLEOTIDE SEQUENCE [LARGE SCALE GENOMIC DNA]</scope>
    <source>
        <strain evidence="3">ATCC MYA-4447 / BCRC 22081 / CBS 7064 / NBRC 10061 / NRRL Y-12695</strain>
    </source>
</reference>
<dbReference type="InParanoid" id="G8Y4I1"/>
<feature type="chain" id="PRO_5003518992" evidence="1">
    <location>
        <begin position="18"/>
        <end position="102"/>
    </location>
</feature>